<proteinExistence type="inferred from homology"/>
<protein>
    <submittedName>
        <fullName evidence="3">DUF1778 domain-containing protein</fullName>
    </submittedName>
</protein>
<dbReference type="RefSeq" id="WP_204469762.1">
    <property type="nucleotide sequence ID" value="NZ_JACLYU010000037.1"/>
</dbReference>
<evidence type="ECO:0000313" key="4">
    <source>
        <dbReference type="Proteomes" id="UP000718821"/>
    </source>
</evidence>
<sequence>MAATAAPGRVSRLDVRMTEEQRGLINRAAALKGATITQWALDHLMDDARKDIEDETSIRLSTEAFDAFLKALDEPMPKAAVELLGREPNWL</sequence>
<gene>
    <name evidence="3" type="ORF">H7U32_09110</name>
</gene>
<dbReference type="Gene3D" id="1.20.5.780">
    <property type="entry name" value="Single helix bin"/>
    <property type="match status" value="1"/>
</dbReference>
<dbReference type="PANTHER" id="PTHR35401">
    <property type="entry name" value="COPG FAMILY HELIX-TURN-HELIX PROTEIN-RELATED-RELATED"/>
    <property type="match status" value="1"/>
</dbReference>
<comment type="caution">
    <text evidence="3">The sequence shown here is derived from an EMBL/GenBank/DDBJ whole genome shotgun (WGS) entry which is preliminary data.</text>
</comment>
<accession>A0A939BAK2</accession>
<dbReference type="InterPro" id="IPR014795">
    <property type="entry name" value="TacA_1-like"/>
</dbReference>
<dbReference type="AlphaFoldDB" id="A0A939BAK2"/>
<keyword evidence="4" id="KW-1185">Reference proteome</keyword>
<name>A0A939BAK2_9BIFI</name>
<dbReference type="GO" id="GO:0006355">
    <property type="term" value="P:regulation of DNA-templated transcription"/>
    <property type="evidence" value="ECO:0007669"/>
    <property type="project" value="InterPro"/>
</dbReference>
<organism evidence="3 4">
    <name type="scientific">Bifidobacterium pullorum subsp. saeculare</name>
    <dbReference type="NCBI Taxonomy" id="78257"/>
    <lineage>
        <taxon>Bacteria</taxon>
        <taxon>Bacillati</taxon>
        <taxon>Actinomycetota</taxon>
        <taxon>Actinomycetes</taxon>
        <taxon>Bifidobacteriales</taxon>
        <taxon>Bifidobacteriaceae</taxon>
        <taxon>Bifidobacterium</taxon>
    </lineage>
</organism>
<comment type="similarity">
    <text evidence="2">Belongs to the TacA antitoxin family.</text>
</comment>
<reference evidence="3" key="1">
    <citation type="submission" date="2020-08" db="EMBL/GenBank/DDBJ databases">
        <authorList>
            <person name="Cejkova D."/>
            <person name="Kubasova T."/>
            <person name="Jahodarova E."/>
            <person name="Rychlik I."/>
        </authorList>
    </citation>
    <scope>NUCLEOTIDE SEQUENCE</scope>
    <source>
        <strain evidence="3">An836</strain>
    </source>
</reference>
<keyword evidence="1" id="KW-1277">Toxin-antitoxin system</keyword>
<dbReference type="EMBL" id="JACLYU010000037">
    <property type="protein sequence ID" value="MBM6700445.1"/>
    <property type="molecule type" value="Genomic_DNA"/>
</dbReference>
<dbReference type="Pfam" id="PF08681">
    <property type="entry name" value="TacA1"/>
    <property type="match status" value="1"/>
</dbReference>
<evidence type="ECO:0000256" key="1">
    <source>
        <dbReference type="ARBA" id="ARBA00022649"/>
    </source>
</evidence>
<dbReference type="Proteomes" id="UP000718821">
    <property type="component" value="Unassembled WGS sequence"/>
</dbReference>
<dbReference type="SUPFAM" id="SSF47598">
    <property type="entry name" value="Ribbon-helix-helix"/>
    <property type="match status" value="1"/>
</dbReference>
<evidence type="ECO:0000256" key="2">
    <source>
        <dbReference type="ARBA" id="ARBA00049988"/>
    </source>
</evidence>
<reference evidence="3" key="2">
    <citation type="journal article" date="2021" name="Sci. Rep.">
        <title>The distribution of antibiotic resistance genes in chicken gut microbiota commensals.</title>
        <authorList>
            <person name="Juricova H."/>
            <person name="Matiasovicova J."/>
            <person name="Kubasova T."/>
            <person name="Cejkova D."/>
            <person name="Rychlik I."/>
        </authorList>
    </citation>
    <scope>NUCLEOTIDE SEQUENCE</scope>
    <source>
        <strain evidence="3">An836</strain>
    </source>
</reference>
<dbReference type="InterPro" id="IPR010985">
    <property type="entry name" value="Ribbon_hlx_hlx"/>
</dbReference>
<evidence type="ECO:0000313" key="3">
    <source>
        <dbReference type="EMBL" id="MBM6700445.1"/>
    </source>
</evidence>